<dbReference type="SMART" id="SM01296">
    <property type="entry name" value="N2227"/>
    <property type="match status" value="1"/>
</dbReference>
<dbReference type="GO" id="GO:0000245">
    <property type="term" value="P:spliceosomal complex assembly"/>
    <property type="evidence" value="ECO:0007669"/>
    <property type="project" value="TreeGrafter"/>
</dbReference>
<dbReference type="Gene3D" id="3.40.50.150">
    <property type="entry name" value="Vaccinia Virus protein VP39"/>
    <property type="match status" value="1"/>
</dbReference>
<evidence type="ECO:0000256" key="9">
    <source>
        <dbReference type="PROSITE-ProRule" id="PRU10141"/>
    </source>
</evidence>
<dbReference type="GO" id="GO:0005737">
    <property type="term" value="C:cytoplasm"/>
    <property type="evidence" value="ECO:0007669"/>
    <property type="project" value="TreeGrafter"/>
</dbReference>
<accession>A0A9P6SYX9</accession>
<dbReference type="GO" id="GO:0005524">
    <property type="term" value="F:ATP binding"/>
    <property type="evidence" value="ECO:0007669"/>
    <property type="project" value="UniProtKB-UniRule"/>
</dbReference>
<dbReference type="Pfam" id="PF00069">
    <property type="entry name" value="Pkinase"/>
    <property type="match status" value="2"/>
</dbReference>
<dbReference type="InterPro" id="IPR000719">
    <property type="entry name" value="Prot_kinase_dom"/>
</dbReference>
<evidence type="ECO:0000256" key="5">
    <source>
        <dbReference type="ARBA" id="ARBA00022777"/>
    </source>
</evidence>
<evidence type="ECO:0000256" key="8">
    <source>
        <dbReference type="ARBA" id="ARBA00048679"/>
    </source>
</evidence>
<dbReference type="SMART" id="SM00220">
    <property type="entry name" value="S_TKc"/>
    <property type="match status" value="1"/>
</dbReference>
<dbReference type="PANTHER" id="PTHR47634:SF9">
    <property type="entry name" value="PROTEIN KINASE DOMAIN-CONTAINING PROTEIN-RELATED"/>
    <property type="match status" value="1"/>
</dbReference>
<dbReference type="PROSITE" id="PS50011">
    <property type="entry name" value="PROTEIN_KINASE_DOM"/>
    <property type="match status" value="1"/>
</dbReference>
<evidence type="ECO:0000256" key="2">
    <source>
        <dbReference type="ARBA" id="ARBA00022527"/>
    </source>
</evidence>
<keyword evidence="6 9" id="KW-0067">ATP-binding</keyword>
<feature type="binding site" evidence="9">
    <location>
        <position position="106"/>
    </location>
    <ligand>
        <name>ATP</name>
        <dbReference type="ChEBI" id="CHEBI:30616"/>
    </ligand>
</feature>
<keyword evidence="13" id="KW-1185">Reference proteome</keyword>
<comment type="catalytic activity">
    <reaction evidence="7">
        <text>L-threonyl-[protein] + ATP = O-phospho-L-threonyl-[protein] + ADP + H(+)</text>
        <dbReference type="Rhea" id="RHEA:46608"/>
        <dbReference type="Rhea" id="RHEA-COMP:11060"/>
        <dbReference type="Rhea" id="RHEA-COMP:11605"/>
        <dbReference type="ChEBI" id="CHEBI:15378"/>
        <dbReference type="ChEBI" id="CHEBI:30013"/>
        <dbReference type="ChEBI" id="CHEBI:30616"/>
        <dbReference type="ChEBI" id="CHEBI:61977"/>
        <dbReference type="ChEBI" id="CHEBI:456216"/>
        <dbReference type="EC" id="2.7.11.1"/>
    </reaction>
</comment>
<evidence type="ECO:0000313" key="12">
    <source>
        <dbReference type="EMBL" id="KAG0012678.1"/>
    </source>
</evidence>
<dbReference type="SUPFAM" id="SSF53335">
    <property type="entry name" value="S-adenosyl-L-methionine-dependent methyltransferases"/>
    <property type="match status" value="1"/>
</dbReference>
<dbReference type="GO" id="GO:0005634">
    <property type="term" value="C:nucleus"/>
    <property type="evidence" value="ECO:0007669"/>
    <property type="project" value="TreeGrafter"/>
</dbReference>
<dbReference type="EMBL" id="JAAAID010000950">
    <property type="protein sequence ID" value="KAG0012678.1"/>
    <property type="molecule type" value="Genomic_DNA"/>
</dbReference>
<dbReference type="PROSITE" id="PS00107">
    <property type="entry name" value="PROTEIN_KINASE_ATP"/>
    <property type="match status" value="1"/>
</dbReference>
<dbReference type="GO" id="GO:0008757">
    <property type="term" value="F:S-adenosylmethionine-dependent methyltransferase activity"/>
    <property type="evidence" value="ECO:0007669"/>
    <property type="project" value="InterPro"/>
</dbReference>
<evidence type="ECO:0000313" key="13">
    <source>
        <dbReference type="Proteomes" id="UP000703661"/>
    </source>
</evidence>
<dbReference type="Gene3D" id="3.30.200.20">
    <property type="entry name" value="Phosphorylase Kinase, domain 1"/>
    <property type="match status" value="1"/>
</dbReference>
<dbReference type="Pfam" id="PF07942">
    <property type="entry name" value="CARME"/>
    <property type="match status" value="1"/>
</dbReference>
<dbReference type="AlphaFoldDB" id="A0A9P6SYX9"/>
<comment type="catalytic activity">
    <reaction evidence="8">
        <text>L-seryl-[protein] + ATP = O-phospho-L-seryl-[protein] + ADP + H(+)</text>
        <dbReference type="Rhea" id="RHEA:17989"/>
        <dbReference type="Rhea" id="RHEA-COMP:9863"/>
        <dbReference type="Rhea" id="RHEA-COMP:11604"/>
        <dbReference type="ChEBI" id="CHEBI:15378"/>
        <dbReference type="ChEBI" id="CHEBI:29999"/>
        <dbReference type="ChEBI" id="CHEBI:30616"/>
        <dbReference type="ChEBI" id="CHEBI:83421"/>
        <dbReference type="ChEBI" id="CHEBI:456216"/>
        <dbReference type="EC" id="2.7.11.1"/>
    </reaction>
</comment>
<dbReference type="InterPro" id="IPR017441">
    <property type="entry name" value="Protein_kinase_ATP_BS"/>
</dbReference>
<keyword evidence="5 12" id="KW-0418">Kinase</keyword>
<dbReference type="CDD" id="cd14136">
    <property type="entry name" value="STKc_SRPK"/>
    <property type="match status" value="1"/>
</dbReference>
<evidence type="ECO:0000256" key="7">
    <source>
        <dbReference type="ARBA" id="ARBA00047899"/>
    </source>
</evidence>
<dbReference type="SUPFAM" id="SSF56112">
    <property type="entry name" value="Protein kinase-like (PK-like)"/>
    <property type="match status" value="1"/>
</dbReference>
<evidence type="ECO:0000256" key="3">
    <source>
        <dbReference type="ARBA" id="ARBA00022679"/>
    </source>
</evidence>
<dbReference type="GO" id="GO:0004674">
    <property type="term" value="F:protein serine/threonine kinase activity"/>
    <property type="evidence" value="ECO:0007669"/>
    <property type="project" value="UniProtKB-KW"/>
</dbReference>
<dbReference type="EC" id="2.7.11.1" evidence="1"/>
<name>A0A9P6SYX9_9FUNG</name>
<dbReference type="FunFam" id="3.30.200.20:FF:000076">
    <property type="entry name" value="CMGC/SRPK protein kinase"/>
    <property type="match status" value="1"/>
</dbReference>
<reference evidence="12" key="1">
    <citation type="journal article" date="2020" name="Fungal Divers.">
        <title>Resolving the Mortierellaceae phylogeny through synthesis of multi-gene phylogenetics and phylogenomics.</title>
        <authorList>
            <person name="Vandepol N."/>
            <person name="Liber J."/>
            <person name="Desiro A."/>
            <person name="Na H."/>
            <person name="Kennedy M."/>
            <person name="Barry K."/>
            <person name="Grigoriev I.V."/>
            <person name="Miller A.N."/>
            <person name="O'Donnell K."/>
            <person name="Stajich J.E."/>
            <person name="Bonito G."/>
        </authorList>
    </citation>
    <scope>NUCLEOTIDE SEQUENCE</scope>
    <source>
        <strain evidence="12">NRRL 2769</strain>
    </source>
</reference>
<feature type="compositionally biased region" description="Basic and acidic residues" evidence="10">
    <location>
        <begin position="27"/>
        <end position="43"/>
    </location>
</feature>
<gene>
    <name evidence="12" type="primary">DSK1_2</name>
    <name evidence="12" type="ORF">BGZ80_011590</name>
</gene>
<evidence type="ECO:0000256" key="4">
    <source>
        <dbReference type="ARBA" id="ARBA00022741"/>
    </source>
</evidence>
<keyword evidence="4 9" id="KW-0547">Nucleotide-binding</keyword>
<organism evidence="12 13">
    <name type="scientific">Entomortierella chlamydospora</name>
    <dbReference type="NCBI Taxonomy" id="101097"/>
    <lineage>
        <taxon>Eukaryota</taxon>
        <taxon>Fungi</taxon>
        <taxon>Fungi incertae sedis</taxon>
        <taxon>Mucoromycota</taxon>
        <taxon>Mortierellomycotina</taxon>
        <taxon>Mortierellomycetes</taxon>
        <taxon>Mortierellales</taxon>
        <taxon>Mortierellaceae</taxon>
        <taxon>Entomortierella</taxon>
    </lineage>
</organism>
<evidence type="ECO:0000256" key="10">
    <source>
        <dbReference type="SAM" id="MobiDB-lite"/>
    </source>
</evidence>
<dbReference type="PROSITE" id="PS00108">
    <property type="entry name" value="PROTEIN_KINASE_ST"/>
    <property type="match status" value="1"/>
</dbReference>
<dbReference type="InterPro" id="IPR012901">
    <property type="entry name" value="CARME"/>
</dbReference>
<evidence type="ECO:0000259" key="11">
    <source>
        <dbReference type="PROSITE" id="PS50011"/>
    </source>
</evidence>
<proteinExistence type="predicted"/>
<sequence length="809" mass="91579">MVAPPASSHMDSATTPTSKGDPCPKYSLDDHEQIIGKNTKDNDMSSLYSDEEEDMEDYKKGGYHYIAVGDIFHDGRYVILRKLGWGHFSTVWLAKDTVNNRHVALKVVKSATHYTETALDEIKLLERVVQANSDAPGRKYVVELLDHFKHHGPNGVHVCMVFEVLGENLLSLIKRYHHRGIPIPLVQQIIYQVLMGLDYMHRECGIVHTDLKPENVLVCVEDVEEVVKGLLGEADGDSSCLDGRSNVTKIVGSKPLTHGASSLKSDNAHPSRNNVNIAEKTSTTLDKTMSNIDLRKAGATAQSSEKDTCKSPTKITVKIADLGNACWEDHHFTNDIQTRQYRSPEVILGAKWGTSTDVWSVACMTFELITSDYLFDPQSGPSFSKNDDHMAQIIELMGRFPKKLALSGRYSHEMFNRRGELRNILKLRMWRLEDVLREKYVMPPQDAKILAQFLEKMLVLDPTQRATAGEMTQHPWLRYKPGEEPERQQKMLPSYLERMEKIDTAIEANYEIIKIICEDQQIFVNDDRPMAKLDMNNKARNAAALRIRQQDMEKVQGTIKQFVRDWSEGGRSEREAIYDPILKELSERFAAVPKEKRGDIHVLVPGSGLGRLAFDIAHAGFSAQGNEFSYYMLLASNFILNKTTQVNQFKIYPYIHSFSNIARSEDVLTEALIPDVNPREIPKGTDFSMVAGDFLEVYGLEEENFGKWDAVVTCFFIDTAKNIVSYLETIHKILKKGGIWINAGPLLWHFENTANEISIELSLEEVVKLAKDIGFKFEVQGTSKSTYMANPHGMLKYVYECATWTAVKI</sequence>
<dbReference type="Proteomes" id="UP000703661">
    <property type="component" value="Unassembled WGS sequence"/>
</dbReference>
<protein>
    <recommendedName>
        <fullName evidence="1">non-specific serine/threonine protein kinase</fullName>
        <ecNumber evidence="1">2.7.11.1</ecNumber>
    </recommendedName>
</protein>
<dbReference type="Gene3D" id="1.10.510.10">
    <property type="entry name" value="Transferase(Phosphotransferase) domain 1"/>
    <property type="match status" value="1"/>
</dbReference>
<dbReference type="PANTHER" id="PTHR47634">
    <property type="entry name" value="PROTEIN KINASE DOMAIN-CONTAINING PROTEIN-RELATED"/>
    <property type="match status" value="1"/>
</dbReference>
<dbReference type="InterPro" id="IPR051334">
    <property type="entry name" value="SRPK"/>
</dbReference>
<evidence type="ECO:0000256" key="6">
    <source>
        <dbReference type="ARBA" id="ARBA00022840"/>
    </source>
</evidence>
<dbReference type="InterPro" id="IPR008271">
    <property type="entry name" value="Ser/Thr_kinase_AS"/>
</dbReference>
<comment type="caution">
    <text evidence="12">The sequence shown here is derived from an EMBL/GenBank/DDBJ whole genome shotgun (WGS) entry which is preliminary data.</text>
</comment>
<dbReference type="GO" id="GO:0050684">
    <property type="term" value="P:regulation of mRNA processing"/>
    <property type="evidence" value="ECO:0007669"/>
    <property type="project" value="TreeGrafter"/>
</dbReference>
<evidence type="ECO:0000256" key="1">
    <source>
        <dbReference type="ARBA" id="ARBA00012513"/>
    </source>
</evidence>
<feature type="region of interest" description="Disordered" evidence="10">
    <location>
        <begin position="1"/>
        <end position="51"/>
    </location>
</feature>
<dbReference type="InterPro" id="IPR011009">
    <property type="entry name" value="Kinase-like_dom_sf"/>
</dbReference>
<keyword evidence="3" id="KW-0808">Transferase</keyword>
<keyword evidence="2 12" id="KW-0723">Serine/threonine-protein kinase</keyword>
<feature type="compositionally biased region" description="Polar residues" evidence="10">
    <location>
        <begin position="9"/>
        <end position="18"/>
    </location>
</feature>
<dbReference type="InterPro" id="IPR029063">
    <property type="entry name" value="SAM-dependent_MTases_sf"/>
</dbReference>
<feature type="domain" description="Protein kinase" evidence="11">
    <location>
        <begin position="77"/>
        <end position="477"/>
    </location>
</feature>